<dbReference type="AlphaFoldDB" id="A0A9R0U1R5"/>
<evidence type="ECO:0000313" key="1">
    <source>
        <dbReference type="EMBL" id="VAI21377.1"/>
    </source>
</evidence>
<evidence type="ECO:0000313" key="2">
    <source>
        <dbReference type="Proteomes" id="UP000324705"/>
    </source>
</evidence>
<organism evidence="1 2">
    <name type="scientific">Triticum turgidum subsp. durum</name>
    <name type="common">Durum wheat</name>
    <name type="synonym">Triticum durum</name>
    <dbReference type="NCBI Taxonomy" id="4567"/>
    <lineage>
        <taxon>Eukaryota</taxon>
        <taxon>Viridiplantae</taxon>
        <taxon>Streptophyta</taxon>
        <taxon>Embryophyta</taxon>
        <taxon>Tracheophyta</taxon>
        <taxon>Spermatophyta</taxon>
        <taxon>Magnoliopsida</taxon>
        <taxon>Liliopsida</taxon>
        <taxon>Poales</taxon>
        <taxon>Poaceae</taxon>
        <taxon>BOP clade</taxon>
        <taxon>Pooideae</taxon>
        <taxon>Triticodae</taxon>
        <taxon>Triticeae</taxon>
        <taxon>Triticinae</taxon>
        <taxon>Triticum</taxon>
    </lineage>
</organism>
<dbReference type="Proteomes" id="UP000324705">
    <property type="component" value="Chromosome 5A"/>
</dbReference>
<protein>
    <submittedName>
        <fullName evidence="1">Uncharacterized protein</fullName>
    </submittedName>
</protein>
<sequence>MVARSYPTKNLALTSRILAHLDGGQIFGAMPIFWSAVQISRPLADEMEGSGFSRQNIGSPCFCRVSPDGIETAPNLQMYPLVRLLAPLLACCCPSICRIRRAGGGVMRKAC</sequence>
<proteinExistence type="predicted"/>
<dbReference type="EMBL" id="LT934119">
    <property type="protein sequence ID" value="VAI21377.1"/>
    <property type="molecule type" value="Genomic_DNA"/>
</dbReference>
<dbReference type="Gramene" id="TRITD5Av1G197690.1">
    <property type="protein sequence ID" value="TRITD5Av1G197690.1"/>
    <property type="gene ID" value="TRITD5Av1G197690"/>
</dbReference>
<keyword evidence="2" id="KW-1185">Reference proteome</keyword>
<accession>A0A9R0U1R5</accession>
<name>A0A9R0U1R5_TRITD</name>
<reference evidence="1 2" key="1">
    <citation type="submission" date="2017-09" db="EMBL/GenBank/DDBJ databases">
        <authorList>
            <consortium name="International Durum Wheat Genome Sequencing Consortium (IDWGSC)"/>
            <person name="Milanesi L."/>
        </authorList>
    </citation>
    <scope>NUCLEOTIDE SEQUENCE [LARGE SCALE GENOMIC DNA]</scope>
    <source>
        <strain evidence="2">cv. Svevo</strain>
    </source>
</reference>
<gene>
    <name evidence="1" type="ORF">TRITD_5Av1G197690</name>
</gene>